<keyword evidence="3" id="KW-1185">Reference proteome</keyword>
<dbReference type="SUPFAM" id="SSF51695">
    <property type="entry name" value="PLC-like phosphodiesterases"/>
    <property type="match status" value="1"/>
</dbReference>
<accession>A0A369TTD5</accession>
<dbReference type="PROSITE" id="PS51704">
    <property type="entry name" value="GP_PDE"/>
    <property type="match status" value="1"/>
</dbReference>
<sequence length="249" mass="26214">MPALPEAFLGRPIAHRALHGPGAPENSGPAIARAIAAGYGIEIDVQLSSDGRAMVFHDYDLQRLTGTKGAVQQRSAAALADLRLLGTEAAIPTLREVLAQVAGAVPLLIEVKDQDGTLGPRVGPLEDAVAADLESYSGPVAVMSFNPHSVAHFAGAAPQIARGLTTDAFTAEDWPTIPAATRDRLRDFPDYHHVGASFISHAADDLDNPRVTELKNAGAAILCWTIRSAAAEAQARRIAQNVTFEGYDA</sequence>
<dbReference type="Gene3D" id="3.20.20.190">
    <property type="entry name" value="Phosphatidylinositol (PI) phosphodiesterase"/>
    <property type="match status" value="1"/>
</dbReference>
<reference evidence="2 3" key="1">
    <citation type="submission" date="2018-07" db="EMBL/GenBank/DDBJ databases">
        <title>Thalassococcus profundi sp. nov., a marine bacterium isolated from deep seawater of Okinawa Trough.</title>
        <authorList>
            <person name="Yu M."/>
        </authorList>
    </citation>
    <scope>NUCLEOTIDE SEQUENCE [LARGE SCALE GENOMIC DNA]</scope>
    <source>
        <strain evidence="2 3">WRAS1</strain>
    </source>
</reference>
<dbReference type="GO" id="GO:0008081">
    <property type="term" value="F:phosphoric diester hydrolase activity"/>
    <property type="evidence" value="ECO:0007669"/>
    <property type="project" value="InterPro"/>
</dbReference>
<dbReference type="EMBL" id="QPMK01000001">
    <property type="protein sequence ID" value="RDD68152.1"/>
    <property type="molecule type" value="Genomic_DNA"/>
</dbReference>
<dbReference type="PANTHER" id="PTHR46211:SF1">
    <property type="entry name" value="GLYCEROPHOSPHODIESTER PHOSPHODIESTERASE, CYTOPLASMIC"/>
    <property type="match status" value="1"/>
</dbReference>
<dbReference type="RefSeq" id="WP_114509131.1">
    <property type="nucleotide sequence ID" value="NZ_QPMK01000001.1"/>
</dbReference>
<dbReference type="PANTHER" id="PTHR46211">
    <property type="entry name" value="GLYCEROPHOSPHORYL DIESTER PHOSPHODIESTERASE"/>
    <property type="match status" value="1"/>
</dbReference>
<name>A0A369TTD5_9RHOB</name>
<dbReference type="InterPro" id="IPR030395">
    <property type="entry name" value="GP_PDE_dom"/>
</dbReference>
<evidence type="ECO:0000259" key="1">
    <source>
        <dbReference type="PROSITE" id="PS51704"/>
    </source>
</evidence>
<proteinExistence type="predicted"/>
<dbReference type="Pfam" id="PF03009">
    <property type="entry name" value="GDPD"/>
    <property type="match status" value="1"/>
</dbReference>
<dbReference type="OrthoDB" id="384721at2"/>
<dbReference type="GO" id="GO:0006629">
    <property type="term" value="P:lipid metabolic process"/>
    <property type="evidence" value="ECO:0007669"/>
    <property type="project" value="InterPro"/>
</dbReference>
<protein>
    <submittedName>
        <fullName evidence="2">Phosphodiesterase</fullName>
    </submittedName>
</protein>
<comment type="caution">
    <text evidence="2">The sequence shown here is derived from an EMBL/GenBank/DDBJ whole genome shotgun (WGS) entry which is preliminary data.</text>
</comment>
<evidence type="ECO:0000313" key="2">
    <source>
        <dbReference type="EMBL" id="RDD68152.1"/>
    </source>
</evidence>
<gene>
    <name evidence="2" type="ORF">DU478_01400</name>
</gene>
<evidence type="ECO:0000313" key="3">
    <source>
        <dbReference type="Proteomes" id="UP000253977"/>
    </source>
</evidence>
<dbReference type="Proteomes" id="UP000253977">
    <property type="component" value="Unassembled WGS sequence"/>
</dbReference>
<dbReference type="InterPro" id="IPR017946">
    <property type="entry name" value="PLC-like_Pdiesterase_TIM-brl"/>
</dbReference>
<dbReference type="AlphaFoldDB" id="A0A369TTD5"/>
<feature type="domain" description="GP-PDE" evidence="1">
    <location>
        <begin position="10"/>
        <end position="249"/>
    </location>
</feature>
<organism evidence="2 3">
    <name type="scientific">Thalassococcus profundi</name>
    <dbReference type="NCBI Taxonomy" id="2282382"/>
    <lineage>
        <taxon>Bacteria</taxon>
        <taxon>Pseudomonadati</taxon>
        <taxon>Pseudomonadota</taxon>
        <taxon>Alphaproteobacteria</taxon>
        <taxon>Rhodobacterales</taxon>
        <taxon>Roseobacteraceae</taxon>
        <taxon>Thalassococcus</taxon>
    </lineage>
</organism>